<dbReference type="AlphaFoldDB" id="A0AAD7RVI7"/>
<dbReference type="Proteomes" id="UP001221898">
    <property type="component" value="Unassembled WGS sequence"/>
</dbReference>
<comment type="caution">
    <text evidence="2">The sequence shown here is derived from an EMBL/GenBank/DDBJ whole genome shotgun (WGS) entry which is preliminary data.</text>
</comment>
<keyword evidence="3" id="KW-1185">Reference proteome</keyword>
<organism evidence="2 3">
    <name type="scientific">Aldrovandia affinis</name>
    <dbReference type="NCBI Taxonomy" id="143900"/>
    <lineage>
        <taxon>Eukaryota</taxon>
        <taxon>Metazoa</taxon>
        <taxon>Chordata</taxon>
        <taxon>Craniata</taxon>
        <taxon>Vertebrata</taxon>
        <taxon>Euteleostomi</taxon>
        <taxon>Actinopterygii</taxon>
        <taxon>Neopterygii</taxon>
        <taxon>Teleostei</taxon>
        <taxon>Notacanthiformes</taxon>
        <taxon>Halosauridae</taxon>
        <taxon>Aldrovandia</taxon>
    </lineage>
</organism>
<reference evidence="2" key="1">
    <citation type="journal article" date="2023" name="Science">
        <title>Genome structures resolve the early diversification of teleost fishes.</title>
        <authorList>
            <person name="Parey E."/>
            <person name="Louis A."/>
            <person name="Montfort J."/>
            <person name="Bouchez O."/>
            <person name="Roques C."/>
            <person name="Iampietro C."/>
            <person name="Lluch J."/>
            <person name="Castinel A."/>
            <person name="Donnadieu C."/>
            <person name="Desvignes T."/>
            <person name="Floi Bucao C."/>
            <person name="Jouanno E."/>
            <person name="Wen M."/>
            <person name="Mejri S."/>
            <person name="Dirks R."/>
            <person name="Jansen H."/>
            <person name="Henkel C."/>
            <person name="Chen W.J."/>
            <person name="Zahm M."/>
            <person name="Cabau C."/>
            <person name="Klopp C."/>
            <person name="Thompson A.W."/>
            <person name="Robinson-Rechavi M."/>
            <person name="Braasch I."/>
            <person name="Lecointre G."/>
            <person name="Bobe J."/>
            <person name="Postlethwait J.H."/>
            <person name="Berthelot C."/>
            <person name="Roest Crollius H."/>
            <person name="Guiguen Y."/>
        </authorList>
    </citation>
    <scope>NUCLEOTIDE SEQUENCE</scope>
    <source>
        <strain evidence="2">NC1722</strain>
    </source>
</reference>
<evidence type="ECO:0000313" key="3">
    <source>
        <dbReference type="Proteomes" id="UP001221898"/>
    </source>
</evidence>
<evidence type="ECO:0000256" key="1">
    <source>
        <dbReference type="SAM" id="MobiDB-lite"/>
    </source>
</evidence>
<gene>
    <name evidence="2" type="ORF">AAFF_G00096630</name>
</gene>
<evidence type="ECO:0000313" key="2">
    <source>
        <dbReference type="EMBL" id="KAJ8391042.1"/>
    </source>
</evidence>
<name>A0AAD7RVI7_9TELE</name>
<proteinExistence type="predicted"/>
<sequence length="83" mass="9432">MICDSTCLITNVEAKCTGSVHDSRIFRESTLCHSFEQVLHNVATIRKERVPVVRVHPEDDLEPVHLDEQTGRAARDRIAHHFG</sequence>
<protein>
    <submittedName>
        <fullName evidence="2">Uncharacterized protein</fullName>
    </submittedName>
</protein>
<accession>A0AAD7RVI7</accession>
<feature type="region of interest" description="Disordered" evidence="1">
    <location>
        <begin position="61"/>
        <end position="83"/>
    </location>
</feature>
<dbReference type="EMBL" id="JAINUG010000162">
    <property type="protein sequence ID" value="KAJ8391042.1"/>
    <property type="molecule type" value="Genomic_DNA"/>
</dbReference>